<sequence>MKVNKNCVGCGQCAAFCKFGAIEIRGKASFTSACIECRACAAYCPVKAIEA</sequence>
<dbReference type="Proteomes" id="UP000199259">
    <property type="component" value="Unassembled WGS sequence"/>
</dbReference>
<dbReference type="Pfam" id="PF00037">
    <property type="entry name" value="Fer4"/>
    <property type="match status" value="2"/>
</dbReference>
<dbReference type="PROSITE" id="PS51379">
    <property type="entry name" value="4FE4S_FER_2"/>
    <property type="match status" value="2"/>
</dbReference>
<dbReference type="GO" id="GO:0016491">
    <property type="term" value="F:oxidoreductase activity"/>
    <property type="evidence" value="ECO:0007669"/>
    <property type="project" value="UniProtKB-ARBA"/>
</dbReference>
<comment type="caution">
    <text evidence="1">The sequence shown here is derived from an EMBL/GenBank/DDBJ whole genome shotgun (WGS) entry which is preliminary data.</text>
</comment>
<organism evidence="1 2">
    <name type="scientific">Methanolobus vulcani</name>
    <dbReference type="NCBI Taxonomy" id="38026"/>
    <lineage>
        <taxon>Archaea</taxon>
        <taxon>Methanobacteriati</taxon>
        <taxon>Methanobacteriota</taxon>
        <taxon>Stenosarchaea group</taxon>
        <taxon>Methanomicrobia</taxon>
        <taxon>Methanosarcinales</taxon>
        <taxon>Methanosarcinaceae</taxon>
        <taxon>Methanolobus</taxon>
    </lineage>
</organism>
<dbReference type="InterPro" id="IPR017896">
    <property type="entry name" value="4Fe4S_Fe-S-bd"/>
</dbReference>
<evidence type="ECO:0000313" key="1">
    <source>
        <dbReference type="EMBL" id="SDF87016.1"/>
    </source>
</evidence>
<dbReference type="SUPFAM" id="SSF54862">
    <property type="entry name" value="4Fe-4S ferredoxins"/>
    <property type="match status" value="1"/>
</dbReference>
<evidence type="ECO:0000313" key="2">
    <source>
        <dbReference type="Proteomes" id="UP000199259"/>
    </source>
</evidence>
<dbReference type="EMBL" id="FNCA01000004">
    <property type="protein sequence ID" value="SDF87016.1"/>
    <property type="molecule type" value="Genomic_DNA"/>
</dbReference>
<dbReference type="PROSITE" id="PS00198">
    <property type="entry name" value="4FE4S_FER_1"/>
    <property type="match status" value="1"/>
</dbReference>
<protein>
    <submittedName>
        <fullName evidence="1">4Fe-4S binding domain-containing protein</fullName>
    </submittedName>
</protein>
<proteinExistence type="predicted"/>
<dbReference type="Gene3D" id="3.30.70.20">
    <property type="match status" value="1"/>
</dbReference>
<dbReference type="InterPro" id="IPR017900">
    <property type="entry name" value="4Fe4S_Fe_S_CS"/>
</dbReference>
<accession>A0A7Z7AWS0</accession>
<dbReference type="OrthoDB" id="23833at2157"/>
<name>A0A7Z7AWS0_9EURY</name>
<keyword evidence="2" id="KW-1185">Reference proteome</keyword>
<gene>
    <name evidence="1" type="ORF">SAMN04488589_1595</name>
</gene>
<reference evidence="1 2" key="1">
    <citation type="submission" date="2016-10" db="EMBL/GenBank/DDBJ databases">
        <authorList>
            <person name="Varghese N."/>
            <person name="Submissions S."/>
        </authorList>
    </citation>
    <scope>NUCLEOTIDE SEQUENCE [LARGE SCALE GENOMIC DNA]</scope>
    <source>
        <strain evidence="1 2">PL 12/M</strain>
    </source>
</reference>